<dbReference type="Proteomes" id="UP000240760">
    <property type="component" value="Unassembled WGS sequence"/>
</dbReference>
<organism evidence="1 2">
    <name type="scientific">Trichoderma longibrachiatum ATCC 18648</name>
    <dbReference type="NCBI Taxonomy" id="983965"/>
    <lineage>
        <taxon>Eukaryota</taxon>
        <taxon>Fungi</taxon>
        <taxon>Dikarya</taxon>
        <taxon>Ascomycota</taxon>
        <taxon>Pezizomycotina</taxon>
        <taxon>Sordariomycetes</taxon>
        <taxon>Hypocreomycetidae</taxon>
        <taxon>Hypocreales</taxon>
        <taxon>Hypocreaceae</taxon>
        <taxon>Trichoderma</taxon>
    </lineage>
</organism>
<protein>
    <submittedName>
        <fullName evidence="1">Uncharacterized protein</fullName>
    </submittedName>
</protein>
<gene>
    <name evidence="1" type="ORF">M440DRAFT_1405932</name>
</gene>
<evidence type="ECO:0000313" key="2">
    <source>
        <dbReference type="Proteomes" id="UP000240760"/>
    </source>
</evidence>
<sequence>MREIWSIGHKHAQKPPCTLNQLRRVLTESTQIPRHTKLPYATRQPQVFLLAIRGFVVIEAVGRGTSSFAGLPRDEGVPATFYTPGICLLSFKVCPSNYIREPWGLKTQPNKVPGLATRVVSTVAQR</sequence>
<dbReference type="AlphaFoldDB" id="A0A2T4BSE7"/>
<evidence type="ECO:0000313" key="1">
    <source>
        <dbReference type="EMBL" id="PTB72186.1"/>
    </source>
</evidence>
<proteinExistence type="predicted"/>
<dbReference type="EMBL" id="KZ679143">
    <property type="protein sequence ID" value="PTB72186.1"/>
    <property type="molecule type" value="Genomic_DNA"/>
</dbReference>
<reference evidence="1 2" key="1">
    <citation type="submission" date="2016-07" db="EMBL/GenBank/DDBJ databases">
        <title>Multiple horizontal gene transfer events from other fungi enriched the ability of initially mycotrophic Trichoderma (Ascomycota) to feed on dead plant biomass.</title>
        <authorList>
            <consortium name="DOE Joint Genome Institute"/>
            <person name="Aerts A."/>
            <person name="Atanasova L."/>
            <person name="Chenthamara K."/>
            <person name="Zhang J."/>
            <person name="Grujic M."/>
            <person name="Henrissat B."/>
            <person name="Kuo A."/>
            <person name="Salamov A."/>
            <person name="Lipzen A."/>
            <person name="Labutti K."/>
            <person name="Barry K."/>
            <person name="Miao Y."/>
            <person name="Rahimi M.J."/>
            <person name="Shen Q."/>
            <person name="Grigoriev I.V."/>
            <person name="Kubicek C.P."/>
            <person name="Druzhinina I.S."/>
        </authorList>
    </citation>
    <scope>NUCLEOTIDE SEQUENCE [LARGE SCALE GENOMIC DNA]</scope>
    <source>
        <strain evidence="1 2">ATCC 18648</strain>
    </source>
</reference>
<accession>A0A2T4BSE7</accession>
<keyword evidence="2" id="KW-1185">Reference proteome</keyword>
<name>A0A2T4BSE7_TRILO</name>